<keyword evidence="6" id="KW-1185">Reference proteome</keyword>
<evidence type="ECO:0000313" key="5">
    <source>
        <dbReference type="EMBL" id="KAF9529309.1"/>
    </source>
</evidence>
<feature type="region of interest" description="Disordered" evidence="3">
    <location>
        <begin position="126"/>
        <end position="216"/>
    </location>
</feature>
<protein>
    <recommendedName>
        <fullName evidence="4">Zn(2)-C6 fungal-type domain-containing protein</fullName>
    </recommendedName>
</protein>
<feature type="compositionally biased region" description="Basic and acidic residues" evidence="3">
    <location>
        <begin position="153"/>
        <end position="190"/>
    </location>
</feature>
<name>A0A9P6JR20_9AGAR</name>
<proteinExistence type="predicted"/>
<reference evidence="5" key="1">
    <citation type="submission" date="2020-11" db="EMBL/GenBank/DDBJ databases">
        <authorList>
            <consortium name="DOE Joint Genome Institute"/>
            <person name="Ahrendt S."/>
            <person name="Riley R."/>
            <person name="Andreopoulos W."/>
            <person name="Labutti K."/>
            <person name="Pangilinan J."/>
            <person name="Ruiz-Duenas F.J."/>
            <person name="Barrasa J.M."/>
            <person name="Sanchez-Garcia M."/>
            <person name="Camarero S."/>
            <person name="Miyauchi S."/>
            <person name="Serrano A."/>
            <person name="Linde D."/>
            <person name="Babiker R."/>
            <person name="Drula E."/>
            <person name="Ayuso-Fernandez I."/>
            <person name="Pacheco R."/>
            <person name="Padilla G."/>
            <person name="Ferreira P."/>
            <person name="Barriuso J."/>
            <person name="Kellner H."/>
            <person name="Castanera R."/>
            <person name="Alfaro M."/>
            <person name="Ramirez L."/>
            <person name="Pisabarro A.G."/>
            <person name="Kuo A."/>
            <person name="Tritt A."/>
            <person name="Lipzen A."/>
            <person name="He G."/>
            <person name="Yan M."/>
            <person name="Ng V."/>
            <person name="Cullen D."/>
            <person name="Martin F."/>
            <person name="Rosso M.-N."/>
            <person name="Henrissat B."/>
            <person name="Hibbett D."/>
            <person name="Martinez A.T."/>
            <person name="Grigoriev I.V."/>
        </authorList>
    </citation>
    <scope>NUCLEOTIDE SEQUENCE</scope>
    <source>
        <strain evidence="5">CBS 506.95</strain>
    </source>
</reference>
<feature type="domain" description="Zn(2)-C6 fungal-type" evidence="4">
    <location>
        <begin position="47"/>
        <end position="78"/>
    </location>
</feature>
<dbReference type="Gene3D" id="4.10.240.10">
    <property type="entry name" value="Zn(2)-C6 fungal-type DNA-binding domain"/>
    <property type="match status" value="2"/>
</dbReference>
<feature type="compositionally biased region" description="Basic and acidic residues" evidence="3">
    <location>
        <begin position="129"/>
        <end position="141"/>
    </location>
</feature>
<comment type="subcellular location">
    <subcellularLocation>
        <location evidence="1">Nucleus</location>
    </subcellularLocation>
</comment>
<feature type="region of interest" description="Disordered" evidence="3">
    <location>
        <begin position="438"/>
        <end position="465"/>
    </location>
</feature>
<feature type="compositionally biased region" description="Polar residues" evidence="3">
    <location>
        <begin position="203"/>
        <end position="216"/>
    </location>
</feature>
<dbReference type="AlphaFoldDB" id="A0A9P6JR20"/>
<organism evidence="5 6">
    <name type="scientific">Crepidotus variabilis</name>
    <dbReference type="NCBI Taxonomy" id="179855"/>
    <lineage>
        <taxon>Eukaryota</taxon>
        <taxon>Fungi</taxon>
        <taxon>Dikarya</taxon>
        <taxon>Basidiomycota</taxon>
        <taxon>Agaricomycotina</taxon>
        <taxon>Agaricomycetes</taxon>
        <taxon>Agaricomycetidae</taxon>
        <taxon>Agaricales</taxon>
        <taxon>Agaricineae</taxon>
        <taxon>Crepidotaceae</taxon>
        <taxon>Crepidotus</taxon>
    </lineage>
</organism>
<accession>A0A9P6JR20</accession>
<dbReference type="EMBL" id="MU157847">
    <property type="protein sequence ID" value="KAF9529309.1"/>
    <property type="molecule type" value="Genomic_DNA"/>
</dbReference>
<dbReference type="GO" id="GO:0008270">
    <property type="term" value="F:zinc ion binding"/>
    <property type="evidence" value="ECO:0007669"/>
    <property type="project" value="InterPro"/>
</dbReference>
<dbReference type="GO" id="GO:0000981">
    <property type="term" value="F:DNA-binding transcription factor activity, RNA polymerase II-specific"/>
    <property type="evidence" value="ECO:0007669"/>
    <property type="project" value="InterPro"/>
</dbReference>
<keyword evidence="2" id="KW-0539">Nucleus</keyword>
<comment type="caution">
    <text evidence="5">The sequence shown here is derived from an EMBL/GenBank/DDBJ whole genome shotgun (WGS) entry which is preliminary data.</text>
</comment>
<evidence type="ECO:0000256" key="1">
    <source>
        <dbReference type="ARBA" id="ARBA00004123"/>
    </source>
</evidence>
<dbReference type="SUPFAM" id="SSF57701">
    <property type="entry name" value="Zn2/Cys6 DNA-binding domain"/>
    <property type="match status" value="1"/>
</dbReference>
<dbReference type="Proteomes" id="UP000807306">
    <property type="component" value="Unassembled WGS sequence"/>
</dbReference>
<dbReference type="InterPro" id="IPR001138">
    <property type="entry name" value="Zn2Cys6_DnaBD"/>
</dbReference>
<dbReference type="InterPro" id="IPR036864">
    <property type="entry name" value="Zn2-C6_fun-type_DNA-bd_sf"/>
</dbReference>
<dbReference type="InterPro" id="IPR050613">
    <property type="entry name" value="Sec_Metabolite_Reg"/>
</dbReference>
<gene>
    <name evidence="5" type="ORF">CPB83DRAFT_853056</name>
</gene>
<dbReference type="CDD" id="cd00067">
    <property type="entry name" value="GAL4"/>
    <property type="match status" value="2"/>
</dbReference>
<dbReference type="GO" id="GO:0005634">
    <property type="term" value="C:nucleus"/>
    <property type="evidence" value="ECO:0007669"/>
    <property type="project" value="UniProtKB-SubCell"/>
</dbReference>
<evidence type="ECO:0000259" key="4">
    <source>
        <dbReference type="PROSITE" id="PS50048"/>
    </source>
</evidence>
<dbReference type="PANTHER" id="PTHR31001">
    <property type="entry name" value="UNCHARACTERIZED TRANSCRIPTIONAL REGULATORY PROTEIN"/>
    <property type="match status" value="1"/>
</dbReference>
<dbReference type="SMART" id="SM00066">
    <property type="entry name" value="GAL4"/>
    <property type="match status" value="2"/>
</dbReference>
<evidence type="ECO:0000313" key="6">
    <source>
        <dbReference type="Proteomes" id="UP000807306"/>
    </source>
</evidence>
<sequence>MPTNSTKTDSERTETGHAEEHLTIRIPNPKAYMSMQSQWTSQRGKARCDYCRQNNLKCDRILPSCNYCTLENQGECSYAPTPNTSHRGIPRCDRCREHNLKCDRDIPSCSYCKDCGEEKSCSYSSRLKSKQDVHGHSDEATTSRWPLLPGLADKPEEEKPRPSYYRERSSEGSNKRSRKSDGAESDPDKPHRGRFTADFAQPKRTSSHSSTYNTPAGSDVEIIAHSSSSKPQILIKNGRIEAWTHPAFISLPNFAYKELIDVDPVEMPKRHEFDAALEAFLRGIMSTLRETAIFSVSQYTKLAKCLTSGDMAPLSERLNTWAAVHKLSSGSTKYNLVLVPRDSVFSMTPNLAEADRRSFVEDLLKGGADLEQLQVHHYDRLPVQNQLYDILSYAHRYHYPAASMLLEVVRLRFASITWPMAELYVKLCPLCSIRSKQGQEKSHRKRERSDSINSVASPIPRASPL</sequence>
<feature type="domain" description="Zn(2)-C6 fungal-type" evidence="4">
    <location>
        <begin position="91"/>
        <end position="123"/>
    </location>
</feature>
<evidence type="ECO:0000256" key="2">
    <source>
        <dbReference type="ARBA" id="ARBA00023242"/>
    </source>
</evidence>
<dbReference type="PROSITE" id="PS50048">
    <property type="entry name" value="ZN2_CY6_FUNGAL_2"/>
    <property type="match status" value="2"/>
</dbReference>
<dbReference type="OrthoDB" id="39175at2759"/>
<evidence type="ECO:0000256" key="3">
    <source>
        <dbReference type="SAM" id="MobiDB-lite"/>
    </source>
</evidence>